<dbReference type="Pfam" id="PF12728">
    <property type="entry name" value="HTH_17"/>
    <property type="match status" value="1"/>
</dbReference>
<evidence type="ECO:0000259" key="2">
    <source>
        <dbReference type="Pfam" id="PF12728"/>
    </source>
</evidence>
<dbReference type="EMBL" id="FP929003">
    <property type="protein sequence ID" value="CBK43661.1"/>
    <property type="molecule type" value="Genomic_DNA"/>
</dbReference>
<proteinExistence type="predicted"/>
<accession>D8P829</accession>
<dbReference type="Proteomes" id="UP000001660">
    <property type="component" value="Chromosome"/>
</dbReference>
<organism evidence="3 4">
    <name type="scientific">Nitrospira defluvii</name>
    <dbReference type="NCBI Taxonomy" id="330214"/>
    <lineage>
        <taxon>Bacteria</taxon>
        <taxon>Pseudomonadati</taxon>
        <taxon>Nitrospirota</taxon>
        <taxon>Nitrospiria</taxon>
        <taxon>Nitrospirales</taxon>
        <taxon>Nitrospiraceae</taxon>
        <taxon>Nitrospira</taxon>
    </lineage>
</organism>
<keyword evidence="4" id="KW-1185">Reference proteome</keyword>
<reference evidence="3 4" key="1">
    <citation type="journal article" date="2010" name="Proc. Natl. Acad. Sci. U.S.A.">
        <title>A Nitrospira metagenome illuminates the physiology and evolution of globally important nitrite-oxidizing bacteria.</title>
        <authorList>
            <person name="Lucker S."/>
            <person name="Wagner M."/>
            <person name="Maixner F."/>
            <person name="Pelletier E."/>
            <person name="Koch H."/>
            <person name="Vacherie B."/>
            <person name="Rattei T."/>
            <person name="Sinninghe Damste J."/>
            <person name="Spieck E."/>
            <person name="Le Paslier D."/>
            <person name="Daims H."/>
        </authorList>
    </citation>
    <scope>NUCLEOTIDE SEQUENCE [LARGE SCALE GENOMIC DNA]</scope>
</reference>
<evidence type="ECO:0000313" key="3">
    <source>
        <dbReference type="EMBL" id="CBK43661.1"/>
    </source>
</evidence>
<evidence type="ECO:0000313" key="4">
    <source>
        <dbReference type="Proteomes" id="UP000001660"/>
    </source>
</evidence>
<dbReference type="STRING" id="330214.NIDE3992"/>
<protein>
    <recommendedName>
        <fullName evidence="2">Helix-turn-helix domain-containing protein</fullName>
    </recommendedName>
</protein>
<feature type="region of interest" description="Disordered" evidence="1">
    <location>
        <begin position="73"/>
        <end position="94"/>
    </location>
</feature>
<gene>
    <name evidence="3" type="ORF">NIDE3992</name>
</gene>
<dbReference type="HOGENOM" id="CLU_2380895_0_0_0"/>
<dbReference type="AlphaFoldDB" id="D8P829"/>
<feature type="domain" description="Helix-turn-helix" evidence="2">
    <location>
        <begin position="3"/>
        <end position="48"/>
    </location>
</feature>
<evidence type="ECO:0000256" key="1">
    <source>
        <dbReference type="SAM" id="MobiDB-lite"/>
    </source>
</evidence>
<sequence length="94" mass="10361">MTLLTPSETAQFLRVSARTLRRLPVPRAKIGGQLRYDLADLEAWVRKQKQGMILDVTPATPLTSLPTPALIPAASPRPVKHRNPLFAIGGRRPT</sequence>
<dbReference type="KEGG" id="nde:NIDE3992"/>
<dbReference type="OrthoDB" id="5524782at2"/>
<dbReference type="InterPro" id="IPR009061">
    <property type="entry name" value="DNA-bd_dom_put_sf"/>
</dbReference>
<name>D8P829_9BACT</name>
<dbReference type="SUPFAM" id="SSF46955">
    <property type="entry name" value="Putative DNA-binding domain"/>
    <property type="match status" value="1"/>
</dbReference>
<dbReference type="InterPro" id="IPR041657">
    <property type="entry name" value="HTH_17"/>
</dbReference>